<dbReference type="GO" id="GO:0005789">
    <property type="term" value="C:endoplasmic reticulum membrane"/>
    <property type="evidence" value="ECO:0007669"/>
    <property type="project" value="UniProtKB-SubCell"/>
</dbReference>
<keyword evidence="6" id="KW-0256">Endoplasmic reticulum</keyword>
<proteinExistence type="inferred from homology"/>
<dbReference type="InterPro" id="IPR001199">
    <property type="entry name" value="Cyt_B5-like_heme/steroid-bd"/>
</dbReference>
<dbReference type="SUPFAM" id="SSF55856">
    <property type="entry name" value="Cytochrome b5-like heme/steroid binding domain"/>
    <property type="match status" value="1"/>
</dbReference>
<dbReference type="FunFam" id="3.10.120.10:FF:000002">
    <property type="entry name" value="Cytochrome b5 type B"/>
    <property type="match status" value="1"/>
</dbReference>
<gene>
    <name evidence="15" type="ORF">O181_031337</name>
</gene>
<accession>A0A9Q3H593</accession>
<dbReference type="Proteomes" id="UP000765509">
    <property type="component" value="Unassembled WGS sequence"/>
</dbReference>
<dbReference type="PROSITE" id="PS50255">
    <property type="entry name" value="CYTOCHROME_B5_2"/>
    <property type="match status" value="1"/>
</dbReference>
<keyword evidence="13" id="KW-1133">Transmembrane helix</keyword>
<dbReference type="InterPro" id="IPR036400">
    <property type="entry name" value="Cyt_B5-like_heme/steroid_sf"/>
</dbReference>
<dbReference type="AlphaFoldDB" id="A0A9Q3H593"/>
<dbReference type="InterPro" id="IPR050668">
    <property type="entry name" value="Cytochrome_b5"/>
</dbReference>
<keyword evidence="3 13" id="KW-0349">Heme</keyword>
<dbReference type="GO" id="GO:0046872">
    <property type="term" value="F:metal ion binding"/>
    <property type="evidence" value="ECO:0007669"/>
    <property type="project" value="UniProtKB-UniRule"/>
</dbReference>
<dbReference type="OrthoDB" id="260519at2759"/>
<dbReference type="PANTHER" id="PTHR19359">
    <property type="entry name" value="CYTOCHROME B5"/>
    <property type="match status" value="1"/>
</dbReference>
<dbReference type="PANTHER" id="PTHR19359:SF150">
    <property type="entry name" value="CYTOCHROME B5"/>
    <property type="match status" value="1"/>
</dbReference>
<keyword evidence="16" id="KW-1185">Reference proteome</keyword>
<keyword evidence="7" id="KW-0492">Microsome</keyword>
<keyword evidence="10 13" id="KW-0472">Membrane</keyword>
<keyword evidence="9 13" id="KW-0408">Iron</keyword>
<evidence type="ECO:0000259" key="14">
    <source>
        <dbReference type="PROSITE" id="PS50255"/>
    </source>
</evidence>
<name>A0A9Q3H593_9BASI</name>
<evidence type="ECO:0000256" key="4">
    <source>
        <dbReference type="ARBA" id="ARBA00022692"/>
    </source>
</evidence>
<dbReference type="EMBL" id="AVOT02011180">
    <property type="protein sequence ID" value="MBW0491622.1"/>
    <property type="molecule type" value="Genomic_DNA"/>
</dbReference>
<keyword evidence="2" id="KW-0813">Transport</keyword>
<evidence type="ECO:0000313" key="16">
    <source>
        <dbReference type="Proteomes" id="UP000765509"/>
    </source>
</evidence>
<dbReference type="Gene3D" id="3.10.120.10">
    <property type="entry name" value="Cytochrome b5-like heme/steroid binding domain"/>
    <property type="match status" value="1"/>
</dbReference>
<comment type="similarity">
    <text evidence="12 13">Belongs to the cytochrome b5 family.</text>
</comment>
<feature type="transmembrane region" description="Helical" evidence="13">
    <location>
        <begin position="210"/>
        <end position="229"/>
    </location>
</feature>
<comment type="subcellular location">
    <subcellularLocation>
        <location evidence="1">Endoplasmic reticulum membrane</location>
        <topology evidence="1">Single-pass membrane protein</topology>
        <orientation evidence="1">Cytoplasmic side</orientation>
    </subcellularLocation>
    <subcellularLocation>
        <location evidence="11">Microsome membrane</location>
        <topology evidence="11">Single-pass membrane protein</topology>
        <orientation evidence="11">Cytoplasmic side</orientation>
    </subcellularLocation>
</comment>
<evidence type="ECO:0000256" key="13">
    <source>
        <dbReference type="RuleBase" id="RU362121"/>
    </source>
</evidence>
<dbReference type="SMART" id="SM01117">
    <property type="entry name" value="Cyt-b5"/>
    <property type="match status" value="1"/>
</dbReference>
<sequence>MEVRLILFFDSHQESHHGDSHEQIIFKKVSQTEIYLEELRISLGYLPSLLLGAAIRQRLTIVAISDSTIFACSFNNSQAQYQSSSRRFRQSTQINRLILVLSMSEDKDFTVEELAELSKPENLHLLISGKVYAISKFLEEHPGGDEVLLGEAGKDATESFEDVGHSDEARALMKQYYVGTCKESAPKGTSANKKSTQHVYSNPATQSGGWGFMIPLAVLVAYLSYRFYFGS</sequence>
<evidence type="ECO:0000256" key="11">
    <source>
        <dbReference type="ARBA" id="ARBA00037877"/>
    </source>
</evidence>
<evidence type="ECO:0000256" key="12">
    <source>
        <dbReference type="ARBA" id="ARBA00038168"/>
    </source>
</evidence>
<dbReference type="PRINTS" id="PR00363">
    <property type="entry name" value="CYTOCHROMEB5"/>
</dbReference>
<evidence type="ECO:0000313" key="15">
    <source>
        <dbReference type="EMBL" id="MBW0491622.1"/>
    </source>
</evidence>
<feature type="domain" description="Cytochrome b5 heme-binding" evidence="14">
    <location>
        <begin position="106"/>
        <end position="182"/>
    </location>
</feature>
<comment type="caution">
    <text evidence="15">The sequence shown here is derived from an EMBL/GenBank/DDBJ whole genome shotgun (WGS) entry which is preliminary data.</text>
</comment>
<evidence type="ECO:0000256" key="3">
    <source>
        <dbReference type="ARBA" id="ARBA00022617"/>
    </source>
</evidence>
<dbReference type="Pfam" id="PF00173">
    <property type="entry name" value="Cyt-b5"/>
    <property type="match status" value="1"/>
</dbReference>
<keyword evidence="5 13" id="KW-0479">Metal-binding</keyword>
<evidence type="ECO:0000256" key="8">
    <source>
        <dbReference type="ARBA" id="ARBA00022982"/>
    </source>
</evidence>
<organism evidence="15 16">
    <name type="scientific">Austropuccinia psidii MF-1</name>
    <dbReference type="NCBI Taxonomy" id="1389203"/>
    <lineage>
        <taxon>Eukaryota</taxon>
        <taxon>Fungi</taxon>
        <taxon>Dikarya</taxon>
        <taxon>Basidiomycota</taxon>
        <taxon>Pucciniomycotina</taxon>
        <taxon>Pucciniomycetes</taxon>
        <taxon>Pucciniales</taxon>
        <taxon>Sphaerophragmiaceae</taxon>
        <taxon>Austropuccinia</taxon>
    </lineage>
</organism>
<protein>
    <recommendedName>
        <fullName evidence="14">Cytochrome b5 heme-binding domain-containing protein</fullName>
    </recommendedName>
</protein>
<evidence type="ECO:0000256" key="10">
    <source>
        <dbReference type="ARBA" id="ARBA00023136"/>
    </source>
</evidence>
<evidence type="ECO:0000256" key="7">
    <source>
        <dbReference type="ARBA" id="ARBA00022848"/>
    </source>
</evidence>
<dbReference type="GO" id="GO:0020037">
    <property type="term" value="F:heme binding"/>
    <property type="evidence" value="ECO:0007669"/>
    <property type="project" value="UniProtKB-UniRule"/>
</dbReference>
<evidence type="ECO:0000256" key="9">
    <source>
        <dbReference type="ARBA" id="ARBA00023004"/>
    </source>
</evidence>
<evidence type="ECO:0000256" key="1">
    <source>
        <dbReference type="ARBA" id="ARBA00004131"/>
    </source>
</evidence>
<evidence type="ECO:0000256" key="5">
    <source>
        <dbReference type="ARBA" id="ARBA00022723"/>
    </source>
</evidence>
<evidence type="ECO:0000256" key="2">
    <source>
        <dbReference type="ARBA" id="ARBA00022448"/>
    </source>
</evidence>
<evidence type="ECO:0000256" key="6">
    <source>
        <dbReference type="ARBA" id="ARBA00022824"/>
    </source>
</evidence>
<reference evidence="15" key="1">
    <citation type="submission" date="2021-03" db="EMBL/GenBank/DDBJ databases">
        <title>Draft genome sequence of rust myrtle Austropuccinia psidii MF-1, a brazilian biotype.</title>
        <authorList>
            <person name="Quecine M.C."/>
            <person name="Pachon D.M.R."/>
            <person name="Bonatelli M.L."/>
            <person name="Correr F.H."/>
            <person name="Franceschini L.M."/>
            <person name="Leite T.F."/>
            <person name="Margarido G.R.A."/>
            <person name="Almeida C.A."/>
            <person name="Ferrarezi J.A."/>
            <person name="Labate C.A."/>
        </authorList>
    </citation>
    <scope>NUCLEOTIDE SEQUENCE</scope>
    <source>
        <strain evidence="15">MF-1</strain>
    </source>
</reference>
<keyword evidence="8" id="KW-0249">Electron transport</keyword>
<dbReference type="PROSITE" id="PS00191">
    <property type="entry name" value="CYTOCHROME_B5_1"/>
    <property type="match status" value="1"/>
</dbReference>
<dbReference type="InterPro" id="IPR018506">
    <property type="entry name" value="Cyt_B5_heme-BS"/>
</dbReference>
<keyword evidence="4 13" id="KW-0812">Transmembrane</keyword>